<evidence type="ECO:0000313" key="2">
    <source>
        <dbReference type="EMBL" id="MFD2420609.1"/>
    </source>
</evidence>
<keyword evidence="2" id="KW-0560">Oxidoreductase</keyword>
<dbReference type="Gene3D" id="3.30.9.10">
    <property type="entry name" value="D-Amino Acid Oxidase, subunit A, domain 2"/>
    <property type="match status" value="1"/>
</dbReference>
<dbReference type="InterPro" id="IPR051704">
    <property type="entry name" value="FAD_aromatic-hydroxylase"/>
</dbReference>
<dbReference type="PRINTS" id="PR00420">
    <property type="entry name" value="RNGMNOXGNASE"/>
</dbReference>
<dbReference type="PANTHER" id="PTHR46865:SF2">
    <property type="entry name" value="MONOOXYGENASE"/>
    <property type="match status" value="1"/>
</dbReference>
<dbReference type="InterPro" id="IPR036188">
    <property type="entry name" value="FAD/NAD-bd_sf"/>
</dbReference>
<evidence type="ECO:0000313" key="3">
    <source>
        <dbReference type="Proteomes" id="UP001597417"/>
    </source>
</evidence>
<feature type="domain" description="FAD-binding" evidence="1">
    <location>
        <begin position="2"/>
        <end position="161"/>
    </location>
</feature>
<organism evidence="2 3">
    <name type="scientific">Amycolatopsis pigmentata</name>
    <dbReference type="NCBI Taxonomy" id="450801"/>
    <lineage>
        <taxon>Bacteria</taxon>
        <taxon>Bacillati</taxon>
        <taxon>Actinomycetota</taxon>
        <taxon>Actinomycetes</taxon>
        <taxon>Pseudonocardiales</taxon>
        <taxon>Pseudonocardiaceae</taxon>
        <taxon>Amycolatopsis</taxon>
    </lineage>
</organism>
<dbReference type="Pfam" id="PF01494">
    <property type="entry name" value="FAD_binding_3"/>
    <property type="match status" value="2"/>
</dbReference>
<dbReference type="Proteomes" id="UP001597417">
    <property type="component" value="Unassembled WGS sequence"/>
</dbReference>
<evidence type="ECO:0000259" key="1">
    <source>
        <dbReference type="Pfam" id="PF01494"/>
    </source>
</evidence>
<feature type="domain" description="FAD-binding" evidence="1">
    <location>
        <begin position="273"/>
        <end position="313"/>
    </location>
</feature>
<gene>
    <name evidence="2" type="ORF">ACFSXZ_30205</name>
</gene>
<comment type="caution">
    <text evidence="2">The sequence shown here is derived from an EMBL/GenBank/DDBJ whole genome shotgun (WGS) entry which is preliminary data.</text>
</comment>
<accession>A0ABW5G028</accession>
<keyword evidence="3" id="KW-1185">Reference proteome</keyword>
<dbReference type="GO" id="GO:0004497">
    <property type="term" value="F:monooxygenase activity"/>
    <property type="evidence" value="ECO:0007669"/>
    <property type="project" value="UniProtKB-KW"/>
</dbReference>
<proteinExistence type="predicted"/>
<protein>
    <submittedName>
        <fullName evidence="2">FAD-dependent monooxygenase</fullName>
    </submittedName>
</protein>
<keyword evidence="2" id="KW-0503">Monooxygenase</keyword>
<reference evidence="3" key="1">
    <citation type="journal article" date="2019" name="Int. J. Syst. Evol. Microbiol.">
        <title>The Global Catalogue of Microorganisms (GCM) 10K type strain sequencing project: providing services to taxonomists for standard genome sequencing and annotation.</title>
        <authorList>
            <consortium name="The Broad Institute Genomics Platform"/>
            <consortium name="The Broad Institute Genome Sequencing Center for Infectious Disease"/>
            <person name="Wu L."/>
            <person name="Ma J."/>
        </authorList>
    </citation>
    <scope>NUCLEOTIDE SEQUENCE [LARGE SCALE GENOMIC DNA]</scope>
    <source>
        <strain evidence="3">CGMCC 4.7645</strain>
    </source>
</reference>
<dbReference type="Gene3D" id="3.50.50.60">
    <property type="entry name" value="FAD/NAD(P)-binding domain"/>
    <property type="match status" value="1"/>
</dbReference>
<dbReference type="EMBL" id="JBHUKR010000020">
    <property type="protein sequence ID" value="MFD2420609.1"/>
    <property type="molecule type" value="Genomic_DNA"/>
</dbReference>
<sequence length="371" mass="40216">MKILVSGAGVAGLSLGRDLGMRGHHVTIVERAERLRGNGSPIDVRGDAIEAAGKMGILPAIRDARIRMTEQVHFVDEDGAPVGRLPEDIGDSPDDIEIAREDLSRILADALPDTVDLRLSESVNSLAEHGDRVDAGFASGDAERFDLVLGADGMHSAVRRLVFGPEQRWIRHLGLYVAITDMPGEADAEAERINPMYSYPGHLAGIARFKDRAIGLLMFASDPLDYDHRDVGAQKKILFDQFAGCRSWKVQTILDAVRADPDLYFDSVSQIHLPTWHRGRIALVGDAAHCASPLAGRGTSLALTGAQFLAEELERSEGDHVTAFPRYEARQRPYVEFAQGTVKGGGALLVPPTQEAIVARNRLLQPVAAGQ</sequence>
<dbReference type="RefSeq" id="WP_378268752.1">
    <property type="nucleotide sequence ID" value="NZ_JBHUKR010000020.1"/>
</dbReference>
<dbReference type="PANTHER" id="PTHR46865">
    <property type="entry name" value="OXIDOREDUCTASE-RELATED"/>
    <property type="match status" value="1"/>
</dbReference>
<dbReference type="InterPro" id="IPR002938">
    <property type="entry name" value="FAD-bd"/>
</dbReference>
<dbReference type="SUPFAM" id="SSF51905">
    <property type="entry name" value="FAD/NAD(P)-binding domain"/>
    <property type="match status" value="1"/>
</dbReference>
<name>A0ABW5G028_9PSEU</name>